<reference evidence="2" key="1">
    <citation type="submission" date="2018-08" db="EMBL/GenBank/DDBJ databases">
        <authorList>
            <person name="Kim S.-J."/>
            <person name="Jung G.-Y."/>
        </authorList>
    </citation>
    <scope>NUCLEOTIDE SEQUENCE [LARGE SCALE GENOMIC DNA]</scope>
    <source>
        <strain evidence="2">GY_G</strain>
    </source>
</reference>
<proteinExistence type="predicted"/>
<name>A0A371BH20_9SPHN</name>
<dbReference type="Pfam" id="PF11899">
    <property type="entry name" value="DUF3419"/>
    <property type="match status" value="1"/>
</dbReference>
<dbReference type="RefSeq" id="WP_115548440.1">
    <property type="nucleotide sequence ID" value="NZ_QRGP01000001.1"/>
</dbReference>
<dbReference type="InterPro" id="IPR029063">
    <property type="entry name" value="SAM-dependent_MTases_sf"/>
</dbReference>
<dbReference type="PANTHER" id="PTHR47473">
    <property type="entry name" value="BTA1P"/>
    <property type="match status" value="1"/>
</dbReference>
<evidence type="ECO:0000313" key="2">
    <source>
        <dbReference type="Proteomes" id="UP000263833"/>
    </source>
</evidence>
<dbReference type="OrthoDB" id="1522784at2"/>
<organism evidence="1 2">
    <name type="scientific">Sphingorhabdus pulchriflava</name>
    <dbReference type="NCBI Taxonomy" id="2292257"/>
    <lineage>
        <taxon>Bacteria</taxon>
        <taxon>Pseudomonadati</taxon>
        <taxon>Pseudomonadota</taxon>
        <taxon>Alphaproteobacteria</taxon>
        <taxon>Sphingomonadales</taxon>
        <taxon>Sphingomonadaceae</taxon>
        <taxon>Sphingorhabdus</taxon>
    </lineage>
</organism>
<comment type="caution">
    <text evidence="1">The sequence shown here is derived from an EMBL/GenBank/DDBJ whole genome shotgun (WGS) entry which is preliminary data.</text>
</comment>
<sequence length="405" mass="45963">MSISRSAKIEAAVIRDAAPQKQKLLDRAFAFAFRGLVYAQIWEDPVVDMAALDIRPGSRVATIASGGCNVLSYLTTDPGEIVAVDLNTAHIALNRLKVAALQRLPDYAHFRRFFADADTPTNLRTYKAHIRDHLDDTSRRYWEGRDLIGRQRIGGFTKGLYRKGLLGSFIGLAHAVAKLHRVDPAILLQATSIEEQRRIFDKKFAPIFDRKFVRWLTDQPASLFGLGIPPAQFDVLAGDKRMADVLKERLQKLACGFDLEDNYFAWQAFGRGYGKQSNAPLPPYLQHCNYNQIKQRAGRIDIRHANFVEMLAQSEAESFDRYVLLDAQDWMDDVQLNHLWSEITRTARPGARVLFRTAAEPSLLPGRVSDPLLDLWEYRAEQSLDFTLRDRSAIYGGVHLYILKD</sequence>
<dbReference type="Proteomes" id="UP000263833">
    <property type="component" value="Unassembled WGS sequence"/>
</dbReference>
<evidence type="ECO:0000313" key="1">
    <source>
        <dbReference type="EMBL" id="RDV06894.1"/>
    </source>
</evidence>
<accession>A0A371BH20</accession>
<gene>
    <name evidence="1" type="ORF">DXH95_05725</name>
</gene>
<dbReference type="InterPro" id="IPR021829">
    <property type="entry name" value="DUF3419"/>
</dbReference>
<keyword evidence="2" id="KW-1185">Reference proteome</keyword>
<dbReference type="PANTHER" id="PTHR47473:SF1">
    <property type="entry name" value="METHYLTRANSFERASE DOMAIN-CONTAINING PROTEIN"/>
    <property type="match status" value="1"/>
</dbReference>
<protein>
    <submittedName>
        <fullName evidence="1">DUF3419 family protein</fullName>
    </submittedName>
</protein>
<dbReference type="EMBL" id="QRGP01000001">
    <property type="protein sequence ID" value="RDV06894.1"/>
    <property type="molecule type" value="Genomic_DNA"/>
</dbReference>
<dbReference type="AlphaFoldDB" id="A0A371BH20"/>
<dbReference type="SUPFAM" id="SSF53335">
    <property type="entry name" value="S-adenosyl-L-methionine-dependent methyltransferases"/>
    <property type="match status" value="1"/>
</dbReference>